<evidence type="ECO:0000313" key="2">
    <source>
        <dbReference type="EMBL" id="PTX49824.1"/>
    </source>
</evidence>
<keyword evidence="1" id="KW-1133">Transmembrane helix</keyword>
<evidence type="ECO:0000313" key="3">
    <source>
        <dbReference type="Proteomes" id="UP000244224"/>
    </source>
</evidence>
<dbReference type="EMBL" id="QBKP01000006">
    <property type="protein sequence ID" value="PTX49824.1"/>
    <property type="molecule type" value="Genomic_DNA"/>
</dbReference>
<keyword evidence="3" id="KW-1185">Reference proteome</keyword>
<dbReference type="RefSeq" id="WP_108128829.1">
    <property type="nucleotide sequence ID" value="NZ_QBKP01000006.1"/>
</dbReference>
<name>A0A2T6B170_9RHOB</name>
<reference evidence="2 3" key="1">
    <citation type="submission" date="2018-04" db="EMBL/GenBank/DDBJ databases">
        <title>Genomic Encyclopedia of Archaeal and Bacterial Type Strains, Phase II (KMG-II): from individual species to whole genera.</title>
        <authorList>
            <person name="Goeker M."/>
        </authorList>
    </citation>
    <scope>NUCLEOTIDE SEQUENCE [LARGE SCALE GENOMIC DNA]</scope>
    <source>
        <strain evidence="2 3">DSM 21823</strain>
    </source>
</reference>
<feature type="transmembrane region" description="Helical" evidence="1">
    <location>
        <begin position="6"/>
        <end position="29"/>
    </location>
</feature>
<keyword evidence="1" id="KW-0812">Transmembrane</keyword>
<sequence>MEAEPGMNALGLVALALIIVAFGTILLLTAGRGSARLRKGAAALAARRGWQAALVEETGGKARKLRLSGPGWRAETRRYVQGETGTSVFATEFEAPGVPWPGHVVIGPTLDGAEAALAARLTGGTVAMSLLTAGEMGPLVPRPEATGFGGTVFSSSESVPLPDATRLHPLLAAWRRDHPAERRFPIVILGPGGLRLRLRSDLWSVGEMERFADLGLSLAEVLETAG</sequence>
<organism evidence="2 3">
    <name type="scientific">Gemmobacter caeni</name>
    <dbReference type="NCBI Taxonomy" id="589035"/>
    <lineage>
        <taxon>Bacteria</taxon>
        <taxon>Pseudomonadati</taxon>
        <taxon>Pseudomonadota</taxon>
        <taxon>Alphaproteobacteria</taxon>
        <taxon>Rhodobacterales</taxon>
        <taxon>Paracoccaceae</taxon>
        <taxon>Gemmobacter</taxon>
    </lineage>
</organism>
<protein>
    <submittedName>
        <fullName evidence="2">Uncharacterized protein</fullName>
    </submittedName>
</protein>
<keyword evidence="1" id="KW-0472">Membrane</keyword>
<dbReference type="Proteomes" id="UP000244224">
    <property type="component" value="Unassembled WGS sequence"/>
</dbReference>
<evidence type="ECO:0000256" key="1">
    <source>
        <dbReference type="SAM" id="Phobius"/>
    </source>
</evidence>
<comment type="caution">
    <text evidence="2">The sequence shown here is derived from an EMBL/GenBank/DDBJ whole genome shotgun (WGS) entry which is preliminary data.</text>
</comment>
<dbReference type="OrthoDB" id="9965557at2"/>
<accession>A0A2T6B170</accession>
<proteinExistence type="predicted"/>
<dbReference type="AlphaFoldDB" id="A0A2T6B170"/>
<gene>
    <name evidence="2" type="ORF">C8N34_1062</name>
</gene>